<proteinExistence type="predicted"/>
<evidence type="ECO:0008006" key="3">
    <source>
        <dbReference type="Google" id="ProtNLM"/>
    </source>
</evidence>
<reference evidence="1 2" key="1">
    <citation type="submission" date="2018-06" db="EMBL/GenBank/DDBJ databases">
        <title>Noncontiguous genome sequence of Ruminococcaceae bacterium ASD2818.</title>
        <authorList>
            <person name="Chaplin A.V."/>
            <person name="Sokolova S.R."/>
            <person name="Kochetkova T.O."/>
            <person name="Goltsov A.Y."/>
            <person name="Trofimov D.Y."/>
            <person name="Efimov B.A."/>
        </authorList>
    </citation>
    <scope>NUCLEOTIDE SEQUENCE [LARGE SCALE GENOMIC DNA]</scope>
    <source>
        <strain evidence="1 2">ASD2818</strain>
    </source>
</reference>
<sequence length="217" mass="24432">MIFAIRMVTAMGFTRGIMLEGISCSGKTSVFKEIKRLHGNGRENERSVIALGEHYSQVLNKTDDGLVRLDQDAHLSLLNERLSMVEQLNQWACSLGEARRQSRGLFVLFERFYLNHIAAFNTPSVSIENRCNQLGLKCVLLTISDDNIANRIRLRDTQMGVVRTADAITKQASDYLAGQERFVMAINRVSIPSLILNTDSMDWTSFAHDILNFSDST</sequence>
<dbReference type="SUPFAM" id="SSF52540">
    <property type="entry name" value="P-loop containing nucleoside triphosphate hydrolases"/>
    <property type="match status" value="1"/>
</dbReference>
<comment type="caution">
    <text evidence="1">The sequence shown here is derived from an EMBL/GenBank/DDBJ whole genome shotgun (WGS) entry which is preliminary data.</text>
</comment>
<accession>A0A328UF41</accession>
<evidence type="ECO:0000313" key="2">
    <source>
        <dbReference type="Proteomes" id="UP000249377"/>
    </source>
</evidence>
<dbReference type="InterPro" id="IPR027417">
    <property type="entry name" value="P-loop_NTPase"/>
</dbReference>
<dbReference type="AlphaFoldDB" id="A0A328UF41"/>
<gene>
    <name evidence="1" type="ORF">DPQ25_12920</name>
</gene>
<evidence type="ECO:0000313" key="1">
    <source>
        <dbReference type="EMBL" id="RAQ22532.1"/>
    </source>
</evidence>
<keyword evidence="2" id="KW-1185">Reference proteome</keyword>
<protein>
    <recommendedName>
        <fullName evidence="3">Thymidylate kinase-like domain-containing protein</fullName>
    </recommendedName>
</protein>
<name>A0A328UF41_9FIRM</name>
<organism evidence="1 2">
    <name type="scientific">Hydrogeniiclostridium mannosilyticum</name>
    <dbReference type="NCBI Taxonomy" id="2764322"/>
    <lineage>
        <taxon>Bacteria</taxon>
        <taxon>Bacillati</taxon>
        <taxon>Bacillota</taxon>
        <taxon>Clostridia</taxon>
        <taxon>Eubacteriales</taxon>
        <taxon>Acutalibacteraceae</taxon>
        <taxon>Hydrogeniiclostridium</taxon>
    </lineage>
</organism>
<dbReference type="Proteomes" id="UP000249377">
    <property type="component" value="Unassembled WGS sequence"/>
</dbReference>
<dbReference type="EMBL" id="QLYR01000012">
    <property type="protein sequence ID" value="RAQ22532.1"/>
    <property type="molecule type" value="Genomic_DNA"/>
</dbReference>